<dbReference type="Pfam" id="PF07331">
    <property type="entry name" value="TctB"/>
    <property type="match status" value="1"/>
</dbReference>
<accession>A0AAU7KUB6</accession>
<reference evidence="4" key="1">
    <citation type="submission" date="2022-06" db="EMBL/GenBank/DDBJ databases">
        <title>A novel DMS-producing enzyme.</title>
        <authorList>
            <person name="Zhang Y."/>
        </authorList>
    </citation>
    <scope>NUCLEOTIDE SEQUENCE</scope>
    <source>
        <strain evidence="4">H10-59</strain>
    </source>
</reference>
<keyword evidence="2" id="KW-0812">Transmembrane</keyword>
<sequence>MKSLSRLGTWLTGPTGVVVCLLALTLIYLLEAFKIAPPIRNGALTASFFPVALAVVMLLALGGVILADRREAASGEAASGEAGAGESDEGGDNSGDAKVAAWRGPVAVSLLTAVYIALFAHLGYFIATFLYAFSMTLAFATGRPSPQALAFKALVAGVITLLGYGLFELVFQVRLPTPWI</sequence>
<feature type="transmembrane region" description="Helical" evidence="2">
    <location>
        <begin position="153"/>
        <end position="171"/>
    </location>
</feature>
<evidence type="ECO:0000256" key="1">
    <source>
        <dbReference type="SAM" id="MobiDB-lite"/>
    </source>
</evidence>
<keyword evidence="2" id="KW-0472">Membrane</keyword>
<feature type="transmembrane region" description="Helical" evidence="2">
    <location>
        <begin position="7"/>
        <end position="30"/>
    </location>
</feature>
<keyword evidence="2" id="KW-1133">Transmembrane helix</keyword>
<gene>
    <name evidence="4" type="ORF">NFG57_19595</name>
</gene>
<dbReference type="InterPro" id="IPR009936">
    <property type="entry name" value="DUF1468"/>
</dbReference>
<feature type="domain" description="DUF1468" evidence="3">
    <location>
        <begin position="19"/>
        <end position="176"/>
    </location>
</feature>
<dbReference type="EMBL" id="CP098828">
    <property type="protein sequence ID" value="XBO74979.1"/>
    <property type="molecule type" value="Genomic_DNA"/>
</dbReference>
<organism evidence="4">
    <name type="scientific">Halomonas sp. H10-59</name>
    <dbReference type="NCBI Taxonomy" id="2950874"/>
    <lineage>
        <taxon>Bacteria</taxon>
        <taxon>Pseudomonadati</taxon>
        <taxon>Pseudomonadota</taxon>
        <taxon>Gammaproteobacteria</taxon>
        <taxon>Oceanospirillales</taxon>
        <taxon>Halomonadaceae</taxon>
        <taxon>Halomonas</taxon>
    </lineage>
</organism>
<feature type="region of interest" description="Disordered" evidence="1">
    <location>
        <begin position="77"/>
        <end position="96"/>
    </location>
</feature>
<evidence type="ECO:0000313" key="4">
    <source>
        <dbReference type="EMBL" id="XBO74979.1"/>
    </source>
</evidence>
<dbReference type="AlphaFoldDB" id="A0AAU7KUB6"/>
<name>A0AAU7KUB6_9GAMM</name>
<evidence type="ECO:0000259" key="3">
    <source>
        <dbReference type="Pfam" id="PF07331"/>
    </source>
</evidence>
<dbReference type="RefSeq" id="WP_348815004.1">
    <property type="nucleotide sequence ID" value="NZ_CP098828.1"/>
</dbReference>
<evidence type="ECO:0000256" key="2">
    <source>
        <dbReference type="SAM" id="Phobius"/>
    </source>
</evidence>
<protein>
    <submittedName>
        <fullName evidence="4">Tripartite tricarboxylate transporter TctB family protein</fullName>
    </submittedName>
</protein>
<proteinExistence type="predicted"/>
<feature type="transmembrane region" description="Helical" evidence="2">
    <location>
        <begin position="108"/>
        <end position="133"/>
    </location>
</feature>
<feature type="transmembrane region" description="Helical" evidence="2">
    <location>
        <begin position="42"/>
        <end position="67"/>
    </location>
</feature>